<dbReference type="CDD" id="cd00882">
    <property type="entry name" value="Ras_like_GTPase"/>
    <property type="match status" value="1"/>
</dbReference>
<gene>
    <name evidence="3" type="ORF">ENUP19_0093G0012</name>
</gene>
<name>A0ABQ0DHB1_9EUKA</name>
<protein>
    <recommendedName>
        <fullName evidence="2">Rad50/SbcC-type AAA domain-containing protein</fullName>
    </recommendedName>
</protein>
<keyword evidence="4" id="KW-1185">Reference proteome</keyword>
<dbReference type="InterPro" id="IPR027417">
    <property type="entry name" value="P-loop_NTPase"/>
</dbReference>
<dbReference type="EMBL" id="BAAFRS010000093">
    <property type="protein sequence ID" value="GAB1222092.1"/>
    <property type="molecule type" value="Genomic_DNA"/>
</dbReference>
<dbReference type="InterPro" id="IPR025662">
    <property type="entry name" value="Sigma_54_int_dom_ATP-bd_1"/>
</dbReference>
<evidence type="ECO:0000259" key="2">
    <source>
        <dbReference type="Pfam" id="PF13476"/>
    </source>
</evidence>
<accession>A0ABQ0DHB1</accession>
<evidence type="ECO:0000256" key="1">
    <source>
        <dbReference type="SAM" id="Coils"/>
    </source>
</evidence>
<dbReference type="Gene3D" id="3.40.50.300">
    <property type="entry name" value="P-loop containing nucleotide triphosphate hydrolases"/>
    <property type="match status" value="1"/>
</dbReference>
<dbReference type="PANTHER" id="PTHR32046:SF14">
    <property type="match status" value="1"/>
</dbReference>
<reference evidence="3 4" key="1">
    <citation type="journal article" date="2019" name="PLoS Negl. Trop. Dis.">
        <title>Whole genome sequencing of Entamoeba nuttalli reveals mammalian host-related molecular signatures and a novel octapeptide-repeat surface protein.</title>
        <authorList>
            <person name="Tanaka M."/>
            <person name="Makiuchi T."/>
            <person name="Komiyama T."/>
            <person name="Shiina T."/>
            <person name="Osaki K."/>
            <person name="Tachibana H."/>
        </authorList>
    </citation>
    <scope>NUCLEOTIDE SEQUENCE [LARGE SCALE GENOMIC DNA]</scope>
    <source>
        <strain evidence="3 4">P19-061405</strain>
    </source>
</reference>
<sequence length="699" mass="81918">MEELINKNNQLIKEIIETLPNIQQSIDDTTKKYQYYLGSIKNEVFEIKPDETYSEAIKRGEGIFDRIDETERRRKLVIEKSQETIKQIEIMKNKMTRIIEECNNDEETLSKTRNELIDKIISIEEMIMKNKVFRKPKETDTITSEFNKKKEEWFTYYSDYLERKKRKEGSGTSPSNTDVSESNVPIEGSIRLKSHEKGKLKIYLYPNEPFNQKDENDAISILVVGETGSGKTTLLNSFVNAIYGIRITDDFRYIIINEDHLEQYGDMSVSQRSQVSIYNIKRTKRTPPIKIIDTPGFGDTRGIEWDKEIIKQIEETIETKVSDLNAICFVVPSSNVKLTASQKYIFENIINLFGKDMKKNFVAMFTFCDGEKPQIINALQSKDCMFSTIIPEIDEPWYFKFNNSAIYDDNTEDEFTQMFWKLCMKNFDDFITKLVTLPRISLENSKEVLKRREQIKTQLEGLRISLNSQFAKMNEIKQIYKQLYLNRDKVKNNENFTFTVDIPVQKIVDLKLGEYATNCLRCHKTCHYPCHVPSLISYFTNKLCTCIGFSGYCKVCGCHSSEHVNESRKYEYVIEKKQQTAKEVFERYNKGKKGVANAESILKKLEEEWKCYDKEQEIVECVNKLSEIALNKKVTSSNEYLDMFIQIEEEEKKPGYKVRIEGYKELKQTNEMIEDIMKNSATKKKSKEEIKAEFEEWKS</sequence>
<keyword evidence="1" id="KW-0175">Coiled coil</keyword>
<feature type="coiled-coil region" evidence="1">
    <location>
        <begin position="588"/>
        <end position="615"/>
    </location>
</feature>
<dbReference type="PANTHER" id="PTHR32046">
    <property type="entry name" value="G DOMAIN-CONTAINING PROTEIN"/>
    <property type="match status" value="1"/>
</dbReference>
<dbReference type="InterPro" id="IPR038729">
    <property type="entry name" value="Rad50/SbcC_AAA"/>
</dbReference>
<feature type="domain" description="Rad50/SbcC-type AAA" evidence="2">
    <location>
        <begin position="221"/>
        <end position="462"/>
    </location>
</feature>
<dbReference type="SUPFAM" id="SSF52540">
    <property type="entry name" value="P-loop containing nucleoside triphosphate hydrolases"/>
    <property type="match status" value="1"/>
</dbReference>
<dbReference type="Proteomes" id="UP001628156">
    <property type="component" value="Unassembled WGS sequence"/>
</dbReference>
<evidence type="ECO:0000313" key="3">
    <source>
        <dbReference type="EMBL" id="GAB1222092.1"/>
    </source>
</evidence>
<proteinExistence type="predicted"/>
<dbReference type="Pfam" id="PF13476">
    <property type="entry name" value="AAA_23"/>
    <property type="match status" value="1"/>
</dbReference>
<comment type="caution">
    <text evidence="3">The sequence shown here is derived from an EMBL/GenBank/DDBJ whole genome shotgun (WGS) entry which is preliminary data.</text>
</comment>
<evidence type="ECO:0000313" key="4">
    <source>
        <dbReference type="Proteomes" id="UP001628156"/>
    </source>
</evidence>
<organism evidence="3 4">
    <name type="scientific">Entamoeba nuttalli</name>
    <dbReference type="NCBI Taxonomy" id="412467"/>
    <lineage>
        <taxon>Eukaryota</taxon>
        <taxon>Amoebozoa</taxon>
        <taxon>Evosea</taxon>
        <taxon>Archamoebae</taxon>
        <taxon>Mastigamoebida</taxon>
        <taxon>Entamoebidae</taxon>
        <taxon>Entamoeba</taxon>
    </lineage>
</organism>
<dbReference type="PROSITE" id="PS00675">
    <property type="entry name" value="SIGMA54_INTERACT_1"/>
    <property type="match status" value="1"/>
</dbReference>